<evidence type="ECO:0000256" key="1">
    <source>
        <dbReference type="ARBA" id="ARBA00004123"/>
    </source>
</evidence>
<evidence type="ECO:0000313" key="8">
    <source>
        <dbReference type="EMBL" id="KAL2643001.1"/>
    </source>
</evidence>
<evidence type="ECO:0000256" key="4">
    <source>
        <dbReference type="ARBA" id="ARBA00022786"/>
    </source>
</evidence>
<dbReference type="SUPFAM" id="SSF69572">
    <property type="entry name" value="Activating enzymes of the ubiquitin-like proteins"/>
    <property type="match status" value="1"/>
</dbReference>
<evidence type="ECO:0000256" key="5">
    <source>
        <dbReference type="ARBA" id="ARBA00023242"/>
    </source>
</evidence>
<dbReference type="AlphaFoldDB" id="A0ABD1Z5E1"/>
<dbReference type="InterPro" id="IPR000011">
    <property type="entry name" value="UBQ/SUMO-activ_enz_E1-like"/>
</dbReference>
<comment type="caution">
    <text evidence="8">The sequence shown here is derived from an EMBL/GenBank/DDBJ whole genome shotgun (WGS) entry which is preliminary data.</text>
</comment>
<sequence>MAEPTSGLLTEQEAAVYDRQIRVWGVDAQRRLSKARVLVVGIYGVIAEACKNLVLAGIGSLTLMDDTPVTLDAAASNFLVYVDEIQNQGKSVAQVCADAVGDYNPMVRVQVQQGNILEKPIEFLDDYDVVILGRSSLSLRKKVNALCRSRPQRVAFYAVDVRSSCGNLFIDFQTCTFKSQKKDDDKELEYSKKTCSLEESLSVRWNSLPKRASKLFFATRIVDEFEQRENRQPGQLTSSDLPALIAFGTERLQEQGLAMVPAIESLLTKIAENGTFELSPVCAIMGGVLGQEVLKLLSCKGEPIQNYFFFDASDGKGMIEEVTP</sequence>
<organism evidence="8 9">
    <name type="scientific">Riccia fluitans</name>
    <dbReference type="NCBI Taxonomy" id="41844"/>
    <lineage>
        <taxon>Eukaryota</taxon>
        <taxon>Viridiplantae</taxon>
        <taxon>Streptophyta</taxon>
        <taxon>Embryophyta</taxon>
        <taxon>Marchantiophyta</taxon>
        <taxon>Marchantiopsida</taxon>
        <taxon>Marchantiidae</taxon>
        <taxon>Marchantiales</taxon>
        <taxon>Ricciaceae</taxon>
        <taxon>Riccia</taxon>
    </lineage>
</organism>
<evidence type="ECO:0000256" key="6">
    <source>
        <dbReference type="ARBA" id="ARBA00044354"/>
    </source>
</evidence>
<dbReference type="InterPro" id="IPR045886">
    <property type="entry name" value="ThiF/MoeB/HesA"/>
</dbReference>
<accession>A0ABD1Z5E1</accession>
<gene>
    <name evidence="8" type="ORF">R1flu_010588</name>
</gene>
<proteinExistence type="inferred from homology"/>
<dbReference type="PANTHER" id="PTHR10953">
    <property type="entry name" value="UBIQUITIN-ACTIVATING ENZYME E1"/>
    <property type="match status" value="1"/>
</dbReference>
<dbReference type="PANTHER" id="PTHR10953:SF162">
    <property type="entry name" value="SUMO-ACTIVATING ENZYME SUBUNIT 1"/>
    <property type="match status" value="1"/>
</dbReference>
<keyword evidence="4" id="KW-0833">Ubl conjugation pathway</keyword>
<keyword evidence="5" id="KW-0539">Nucleus</keyword>
<feature type="domain" description="THIF-type NAD/FAD binding fold" evidence="7">
    <location>
        <begin position="17"/>
        <end position="314"/>
    </location>
</feature>
<protein>
    <recommendedName>
        <fullName evidence="6">Ubiquitin-like 1-activating enzyme E1A</fullName>
    </recommendedName>
</protein>
<dbReference type="InterPro" id="IPR035985">
    <property type="entry name" value="Ubiquitin-activating_enz"/>
</dbReference>
<dbReference type="EMBL" id="JBHFFA010000002">
    <property type="protein sequence ID" value="KAL2643001.1"/>
    <property type="molecule type" value="Genomic_DNA"/>
</dbReference>
<evidence type="ECO:0000313" key="9">
    <source>
        <dbReference type="Proteomes" id="UP001605036"/>
    </source>
</evidence>
<dbReference type="Pfam" id="PF00899">
    <property type="entry name" value="ThiF"/>
    <property type="match status" value="1"/>
</dbReference>
<comment type="subcellular location">
    <subcellularLocation>
        <location evidence="1">Nucleus</location>
    </subcellularLocation>
</comment>
<comment type="similarity">
    <text evidence="3">Belongs to the ubiquitin-activating E1 family.</text>
</comment>
<evidence type="ECO:0000256" key="2">
    <source>
        <dbReference type="ARBA" id="ARBA00004718"/>
    </source>
</evidence>
<dbReference type="PRINTS" id="PR01849">
    <property type="entry name" value="UBIQUITINACT"/>
</dbReference>
<name>A0ABD1Z5E1_9MARC</name>
<evidence type="ECO:0000259" key="7">
    <source>
        <dbReference type="Pfam" id="PF00899"/>
    </source>
</evidence>
<dbReference type="Gene3D" id="3.40.50.720">
    <property type="entry name" value="NAD(P)-binding Rossmann-like Domain"/>
    <property type="match status" value="1"/>
</dbReference>
<reference evidence="8 9" key="1">
    <citation type="submission" date="2024-09" db="EMBL/GenBank/DDBJ databases">
        <title>Chromosome-scale assembly of Riccia fluitans.</title>
        <authorList>
            <person name="Paukszto L."/>
            <person name="Sawicki J."/>
            <person name="Karawczyk K."/>
            <person name="Piernik-Szablinska J."/>
            <person name="Szczecinska M."/>
            <person name="Mazdziarz M."/>
        </authorList>
    </citation>
    <scope>NUCLEOTIDE SEQUENCE [LARGE SCALE GENOMIC DNA]</scope>
    <source>
        <strain evidence="8">Rf_01</strain>
        <tissue evidence="8">Aerial parts of the thallus</tissue>
    </source>
</reference>
<dbReference type="InterPro" id="IPR000594">
    <property type="entry name" value="ThiF_NAD_FAD-bd"/>
</dbReference>
<dbReference type="Proteomes" id="UP001605036">
    <property type="component" value="Unassembled WGS sequence"/>
</dbReference>
<evidence type="ECO:0000256" key="3">
    <source>
        <dbReference type="ARBA" id="ARBA00005673"/>
    </source>
</evidence>
<keyword evidence="9" id="KW-1185">Reference proteome</keyword>
<comment type="pathway">
    <text evidence="2">Protein modification; protein sumoylation.</text>
</comment>